<dbReference type="AlphaFoldDB" id="A0ABD2Q928"/>
<organism evidence="2 3">
    <name type="scientific">Cichlidogyrus casuarinus</name>
    <dbReference type="NCBI Taxonomy" id="1844966"/>
    <lineage>
        <taxon>Eukaryota</taxon>
        <taxon>Metazoa</taxon>
        <taxon>Spiralia</taxon>
        <taxon>Lophotrochozoa</taxon>
        <taxon>Platyhelminthes</taxon>
        <taxon>Monogenea</taxon>
        <taxon>Monopisthocotylea</taxon>
        <taxon>Dactylogyridea</taxon>
        <taxon>Ancyrocephalidae</taxon>
        <taxon>Cichlidogyrus</taxon>
    </lineage>
</organism>
<proteinExistence type="predicted"/>
<dbReference type="EMBL" id="JBJKFK010000684">
    <property type="protein sequence ID" value="KAL3315702.1"/>
    <property type="molecule type" value="Genomic_DNA"/>
</dbReference>
<feature type="region of interest" description="Disordered" evidence="1">
    <location>
        <begin position="379"/>
        <end position="412"/>
    </location>
</feature>
<evidence type="ECO:0000313" key="3">
    <source>
        <dbReference type="Proteomes" id="UP001626550"/>
    </source>
</evidence>
<feature type="compositionally biased region" description="Basic and acidic residues" evidence="1">
    <location>
        <begin position="380"/>
        <end position="391"/>
    </location>
</feature>
<feature type="region of interest" description="Disordered" evidence="1">
    <location>
        <begin position="1"/>
        <end position="22"/>
    </location>
</feature>
<reference evidence="2 3" key="1">
    <citation type="submission" date="2024-11" db="EMBL/GenBank/DDBJ databases">
        <title>Adaptive evolution of stress response genes in parasites aligns with host niche diversity.</title>
        <authorList>
            <person name="Hahn C."/>
            <person name="Resl P."/>
        </authorList>
    </citation>
    <scope>NUCLEOTIDE SEQUENCE [LARGE SCALE GENOMIC DNA]</scope>
    <source>
        <strain evidence="2">EGGRZ-B1_66</strain>
        <tissue evidence="2">Body</tissue>
    </source>
</reference>
<accession>A0ABD2Q928</accession>
<gene>
    <name evidence="2" type="ORF">Ciccas_005658</name>
</gene>
<evidence type="ECO:0000313" key="2">
    <source>
        <dbReference type="EMBL" id="KAL3315702.1"/>
    </source>
</evidence>
<protein>
    <submittedName>
        <fullName evidence="2">Uncharacterized protein</fullName>
    </submittedName>
</protein>
<keyword evidence="3" id="KW-1185">Reference proteome</keyword>
<comment type="caution">
    <text evidence="2">The sequence shown here is derived from an EMBL/GenBank/DDBJ whole genome shotgun (WGS) entry which is preliminary data.</text>
</comment>
<dbReference type="Proteomes" id="UP001626550">
    <property type="component" value="Unassembled WGS sequence"/>
</dbReference>
<sequence length="505" mass="57022">MVSIQAPKRAHETSDSDSGTSFDLNLPEFPIDDNILTDILSENTLSLFPADDGQSQSINNFPCDRLSFDANSETPVYSAFRQYVQQKNGIFYVERLERHLEQLKKENASLRQVNFYYKARCDKLSQSLESFQSRLKTQYKKLDLNLEGDAFLTADQLDLELQPSSTIVDETSTSVSPTKPKIARITSVPNEFKEFERNDPVMSILPQPKPFAQASTDCNPVVILQSVPKPLPTPAVLQSAVQEKHVAVPGRRTMTKINAQISREMHAMKNCGAPKRSIPAFSTTTSLLMVVGLLCLSLGWLGGSFELLSPSYQRSNNFANSNLLPRPFGPEPISRTLLSDQSLDFQNESTKMDTQLKEWMQKLWQESSLVYEINSSSKFKPMESSEGETRRKSLLKQQPPSTRPEPSRMTDLFPSLSSLNRSDYYVFLDKGRPFVWPGSAEPGNLTHHQPKFTFILPSQLYRAYQRRGIFPLNRNAVPDHIGSSKILQIDCVVTNFTLRDHLLGN</sequence>
<evidence type="ECO:0000256" key="1">
    <source>
        <dbReference type="SAM" id="MobiDB-lite"/>
    </source>
</evidence>
<name>A0ABD2Q928_9PLAT</name>